<evidence type="ECO:0000313" key="1">
    <source>
        <dbReference type="EMBL" id="PSK43030.1"/>
    </source>
</evidence>
<organism evidence="1 2">
    <name type="scientific">Elsinoe australis</name>
    <dbReference type="NCBI Taxonomy" id="40998"/>
    <lineage>
        <taxon>Eukaryota</taxon>
        <taxon>Fungi</taxon>
        <taxon>Dikarya</taxon>
        <taxon>Ascomycota</taxon>
        <taxon>Pezizomycotina</taxon>
        <taxon>Dothideomycetes</taxon>
        <taxon>Dothideomycetidae</taxon>
        <taxon>Myriangiales</taxon>
        <taxon>Elsinoaceae</taxon>
        <taxon>Elsinoe</taxon>
    </lineage>
</organism>
<dbReference type="InterPro" id="IPR053169">
    <property type="entry name" value="MUG_Protein"/>
</dbReference>
<dbReference type="OrthoDB" id="9984024at2759"/>
<name>A0A2P7Z490_9PEZI</name>
<sequence length="451" mass="50425">MVLRAIHNAFNPILHDPRIAEPAQSASDTATPPISTPWPHRPDETLPAITQQAISVLLLSTDPHSGQISGLGYWQTANAYSAIALHDIWSSSCSNLPSMHKNLRTILSRNPHCINNFNDDTLWYAHLLLLLSAPSSPLPSAIGSNDYLTHCHEIHKHISRFVLPPGTRDVQGRDVSASVLWKSDNDCREVNSITTSLWAEFCARLACAASSQDTEGREGEGRDAAREGGWEGDRAVRLVEQAMASLDFVFRYLYDRDEDVVYDTLKLETGEVVRWCFSYTTGQTIAGCVAVHEAVRALGGKFGDERRRKANEFLVLAMRMAGKTVRRREWIQDGVVVEYGAYGPENHKAWENDDAVGFKSVLVRSLGKLWKYLRKMTEEDGRVEGVGPREMVDLCDDIDRIVRRTYGSLQTNCTNGIGQYGPWWTGPMDMSTCHSQMAVLDVMAVMRLMIE</sequence>
<dbReference type="PANTHER" id="PTHR47791">
    <property type="entry name" value="MEIOTICALLY UP-REGULATED GENE 191 PROTEIN"/>
    <property type="match status" value="1"/>
</dbReference>
<evidence type="ECO:0000313" key="2">
    <source>
        <dbReference type="Proteomes" id="UP000243723"/>
    </source>
</evidence>
<keyword evidence="2" id="KW-1185">Reference proteome</keyword>
<proteinExistence type="predicted"/>
<dbReference type="EMBL" id="NHZQ01000331">
    <property type="protein sequence ID" value="PSK43030.1"/>
    <property type="molecule type" value="Genomic_DNA"/>
</dbReference>
<dbReference type="Proteomes" id="UP000243723">
    <property type="component" value="Unassembled WGS sequence"/>
</dbReference>
<dbReference type="Gene3D" id="1.50.10.20">
    <property type="match status" value="1"/>
</dbReference>
<dbReference type="AlphaFoldDB" id="A0A2P7Z490"/>
<reference evidence="1 2" key="1">
    <citation type="submission" date="2017-05" db="EMBL/GenBank/DDBJ databases">
        <title>Draft genome sequence of Elsinoe australis.</title>
        <authorList>
            <person name="Cheng Q."/>
        </authorList>
    </citation>
    <scope>NUCLEOTIDE SEQUENCE [LARGE SCALE GENOMIC DNA]</scope>
    <source>
        <strain evidence="1 2">NL1</strain>
    </source>
</reference>
<dbReference type="PANTHER" id="PTHR47791:SF3">
    <property type="entry name" value="MEIOTICALLY UP-REGULATED GENE 191 PROTEIN"/>
    <property type="match status" value="1"/>
</dbReference>
<protein>
    <submittedName>
        <fullName evidence="1">Uncharacterized protein</fullName>
    </submittedName>
</protein>
<accession>A0A2P7Z490</accession>
<comment type="caution">
    <text evidence="1">The sequence shown here is derived from an EMBL/GenBank/DDBJ whole genome shotgun (WGS) entry which is preliminary data.</text>
</comment>
<gene>
    <name evidence="1" type="ORF">B9Z65_6984</name>
</gene>
<dbReference type="STRING" id="40998.A0A2P7Z490"/>